<dbReference type="InterPro" id="IPR001680">
    <property type="entry name" value="WD40_rpt"/>
</dbReference>
<dbReference type="GeneTree" id="ENSGT00940000160173"/>
<feature type="domain" description="CFA20" evidence="4">
    <location>
        <begin position="154"/>
        <end position="206"/>
    </location>
</feature>
<dbReference type="InterPro" id="IPR019775">
    <property type="entry name" value="WD40_repeat_CS"/>
</dbReference>
<feature type="domain" description="CFA20" evidence="4">
    <location>
        <begin position="15"/>
        <end position="132"/>
    </location>
</feature>
<keyword evidence="2" id="KW-0677">Repeat</keyword>
<evidence type="ECO:0000259" key="4">
    <source>
        <dbReference type="Pfam" id="PF05018"/>
    </source>
</evidence>
<evidence type="ECO:0000313" key="7">
    <source>
        <dbReference type="Ensembl" id="ENSCMIP00000036826.1"/>
    </source>
</evidence>
<keyword evidence="1 3" id="KW-0853">WD repeat</keyword>
<accession>A0A4W3JBA1</accession>
<keyword evidence="8" id="KW-1185">Reference proteome</keyword>
<dbReference type="FunFam" id="2.130.10.10:FF:001417">
    <property type="entry name" value="WD repeat domain 90"/>
    <property type="match status" value="1"/>
</dbReference>
<dbReference type="InterPro" id="IPR011047">
    <property type="entry name" value="Quinoprotein_ADH-like_sf"/>
</dbReference>
<sequence>MSSVNFWITGLIDSLWQRPYVNIFKHFKVEEWKKSTKEGDVMSFMDRTLKATVYRIRGAIPAGNYIQLPKTTTQSLGLTGRYLYLLFKPVASKYFVVHFDAVTEDSQVIRISFSNLFKEFKSTATWLQFPFICGAAKGFVYNSTAKTAKEDLVGPAPVGVPWICLMMDLQYILSVYLNRRYSHLKNIKLCSNMLVKNIFTSDIIFEFVNYMLIEYWLVLQDVCPIPREMAFLAPKGENWHDIYDYIRFPSSGAKMPFDSIQKGQCSPSLPTNRSPVRTNPCTLSVSKTVQDRVSLIQQITSPEAVSTSPAAKSDRIVKVIPREDGGIHVFAHRGVGIAVHKHSSDEVRARWLESQPMLRLLVIVKKNYIFKAVWTKSGSTVVYPCHAIVVAMEIETGRQKFFIGHTDRVSALSFNGNTTLLASAQTGNLSVVRVWNYFKGSCLAMFRTHVHSVSCLSFSFSGAVLCGVGKDGHGKTMVVVWNTAKVNPDGEVVVMAKAHTEVDIQMMKIASFDDTRMVSCGRDNIRLWRIRSGALRSCPVNLSEYHSLEFTDASFEEGNLADKDPEDRTLFACSKSGHILEIDYKNVVIKNARRLFTSQTKHSHRREKSTFNSGPAIAINSISVSAAFCATGSDDGYLRLWPLDFSTVFLEAEHESPVSVVNIDPNGLKVLAATCTGNLGYLDISSRGYTTLMRSHTDRILASSMDGIRRHLVTVSEDGTIRVWELDSMQQFYDFVSPGEIPCAVNYHPIQQIFACGFNSGVVRIFNVENSSLLSEQRQHRGQVIGLLFSPNGEYLYSAGSLGSLALYDATEEDHHVIRLLGNVVARGCDRAPDALTVSSDGRYLAMVGPTEHIVTVMDACSLDEVMRVDVSILDLETSTLDTALKVCYAPATINQLLVTTSSNKILWLNPRTGRLIRQVQIASAIAVSEDVQYLLTAGEKVIKVWDYHMKQDTNFQVFIGHSEAIQQVAFTPDQLSVISVGDGIFIWDFLAGLSDQKETNASASSLMVFVCLSPALFAYSCGCLVIIEDLHSGSQRHLTGHVEEVSTLALSHDAQDLASASGGQGQASSCIFIWNVTSGTCKKVLSQHTTEVQAMAYSRDDRLLISVGDYRDLTIALWDTSDYVLLTMTKVLDAVHEIAFDPTTACEFACVGVGAVQFWLLEKNGSDVQLKVHRVPVPDEVGLVELTALCYNTDSVLYTATSTGKVCAWDTQYNRCFMVWDADDGEIGIVKCRGHRLMTGSNAKKVRLWTVTAVQEMRLEGTGARSSSVLLEHEMVLDGTVISAVFDDIMDMGIVGTTAGTLWYINWAENTSIRLISGHRNQVMIFSPNEGHFATCAEDGSLRVWVMQSTELVVQFQVLNQSCLCMAWSPVHHSGELLAKEQLVAGYSDGTIRLFNVLKTEMELKIHPHPVAVSAIAYSMDGEVILSGDKDGLVAISSPRTGLTVRVISDHRGSPITTIQCTLKKFDEFGLRGCEMWLSVSSDRRVSVWAADWLKDQCELIDWLTFPAPACDRSNVPPSLAAFSPSQSGEVVYVGYGVEPEIIFYSLHVKQIIRTMTLSHWATCLSISPKGHLIAVGSNERLLRLIEYPSGNFQDLPGHSDTVQFSRFTPSGKYFLSTSYNEVFIWEVQKHSLKP</sequence>
<evidence type="ECO:0000259" key="6">
    <source>
        <dbReference type="Pfam" id="PF23393"/>
    </source>
</evidence>
<dbReference type="Gene3D" id="2.130.10.10">
    <property type="entry name" value="YVTN repeat-like/Quinoprotein amine dehydrogenase"/>
    <property type="match status" value="6"/>
</dbReference>
<feature type="repeat" description="WD" evidence="3">
    <location>
        <begin position="693"/>
        <end position="734"/>
    </location>
</feature>
<dbReference type="PROSITE" id="PS50294">
    <property type="entry name" value="WD_REPEATS_REGION"/>
    <property type="match status" value="1"/>
</dbReference>
<feature type="repeat" description="WD" evidence="3">
    <location>
        <begin position="1327"/>
        <end position="1356"/>
    </location>
</feature>
<dbReference type="InterPro" id="IPR050630">
    <property type="entry name" value="WD_repeat_EMAP"/>
</dbReference>
<dbReference type="InterPro" id="IPR007714">
    <property type="entry name" value="CFA20_dom"/>
</dbReference>
<dbReference type="GO" id="GO:0005929">
    <property type="term" value="C:cilium"/>
    <property type="evidence" value="ECO:0007669"/>
    <property type="project" value="UniProtKB-ARBA"/>
</dbReference>
<dbReference type="FunFam" id="2.130.10.10:FF:003525">
    <property type="entry name" value="WD repeat domain 90"/>
    <property type="match status" value="1"/>
</dbReference>
<dbReference type="Proteomes" id="UP000314986">
    <property type="component" value="Unassembled WGS sequence"/>
</dbReference>
<evidence type="ECO:0000256" key="1">
    <source>
        <dbReference type="ARBA" id="ARBA00022574"/>
    </source>
</evidence>
<reference evidence="8" key="2">
    <citation type="journal article" date="2007" name="PLoS Biol.">
        <title>Survey sequencing and comparative analysis of the elephant shark (Callorhinchus milii) genome.</title>
        <authorList>
            <person name="Venkatesh B."/>
            <person name="Kirkness E.F."/>
            <person name="Loh Y.H."/>
            <person name="Halpern A.L."/>
            <person name="Lee A.P."/>
            <person name="Johnson J."/>
            <person name="Dandona N."/>
            <person name="Viswanathan L.D."/>
            <person name="Tay A."/>
            <person name="Venter J.C."/>
            <person name="Strausberg R.L."/>
            <person name="Brenner S."/>
        </authorList>
    </citation>
    <scope>NUCLEOTIDE SEQUENCE [LARGE SCALE GENOMIC DNA]</scope>
</reference>
<organism evidence="7 8">
    <name type="scientific">Callorhinchus milii</name>
    <name type="common">Ghost shark</name>
    <dbReference type="NCBI Taxonomy" id="7868"/>
    <lineage>
        <taxon>Eukaryota</taxon>
        <taxon>Metazoa</taxon>
        <taxon>Chordata</taxon>
        <taxon>Craniata</taxon>
        <taxon>Vertebrata</taxon>
        <taxon>Chondrichthyes</taxon>
        <taxon>Holocephali</taxon>
        <taxon>Chimaeriformes</taxon>
        <taxon>Callorhinchidae</taxon>
        <taxon>Callorhinchus</taxon>
    </lineage>
</organism>
<dbReference type="GO" id="GO:0005814">
    <property type="term" value="C:centriole"/>
    <property type="evidence" value="ECO:0007669"/>
    <property type="project" value="TreeGrafter"/>
</dbReference>
<dbReference type="Ensembl" id="ENSCMIT00000037367.1">
    <property type="protein sequence ID" value="ENSCMIP00000036826.1"/>
    <property type="gene ID" value="ENSCMIG00000015500.1"/>
</dbReference>
<dbReference type="Pfam" id="PF23342">
    <property type="entry name" value="WDR90_beta-prop_4th"/>
    <property type="match status" value="1"/>
</dbReference>
<evidence type="ECO:0000256" key="3">
    <source>
        <dbReference type="PROSITE-ProRule" id="PRU00221"/>
    </source>
</evidence>
<dbReference type="SUPFAM" id="SSF50978">
    <property type="entry name" value="WD40 repeat-like"/>
    <property type="match status" value="2"/>
</dbReference>
<dbReference type="OMA" id="DHYVHIR"/>
<dbReference type="Pfam" id="PF05018">
    <property type="entry name" value="CFA20_dom"/>
    <property type="match status" value="2"/>
</dbReference>
<evidence type="ECO:0000313" key="8">
    <source>
        <dbReference type="Proteomes" id="UP000314986"/>
    </source>
</evidence>
<gene>
    <name evidence="7" type="primary">wdr90</name>
</gene>
<dbReference type="FunFam" id="2.130.10.10:FF:001066">
    <property type="entry name" value="WD repeat domain 90"/>
    <property type="match status" value="1"/>
</dbReference>
<feature type="domain" description="WDR90/POC16 second beta-propeller" evidence="6">
    <location>
        <begin position="704"/>
        <end position="989"/>
    </location>
</feature>
<dbReference type="InterPro" id="IPR055441">
    <property type="entry name" value="Beta-prop_WDR90_POC16_2nd"/>
</dbReference>
<dbReference type="InParanoid" id="A0A4W3JBA1"/>
<evidence type="ECO:0000256" key="2">
    <source>
        <dbReference type="ARBA" id="ARBA00022737"/>
    </source>
</evidence>
<dbReference type="PROSITE" id="PS00678">
    <property type="entry name" value="WD_REPEATS_1"/>
    <property type="match status" value="1"/>
</dbReference>
<dbReference type="SMART" id="SM00320">
    <property type="entry name" value="WD40"/>
    <property type="match status" value="20"/>
</dbReference>
<protein>
    <submittedName>
        <fullName evidence="7">WD repeat domain 90</fullName>
    </submittedName>
</protein>
<reference evidence="7" key="4">
    <citation type="submission" date="2025-08" db="UniProtKB">
        <authorList>
            <consortium name="Ensembl"/>
        </authorList>
    </citation>
    <scope>IDENTIFICATION</scope>
</reference>
<name>A0A4W3JBA1_CALMI</name>
<reference evidence="7" key="5">
    <citation type="submission" date="2025-09" db="UniProtKB">
        <authorList>
            <consortium name="Ensembl"/>
        </authorList>
    </citation>
    <scope>IDENTIFICATION</scope>
</reference>
<dbReference type="STRING" id="7868.ENSCMIP00000036826"/>
<dbReference type="Pfam" id="PF00400">
    <property type="entry name" value="WD40"/>
    <property type="match status" value="3"/>
</dbReference>
<evidence type="ECO:0000259" key="5">
    <source>
        <dbReference type="Pfam" id="PF23342"/>
    </source>
</evidence>
<proteinExistence type="predicted"/>
<dbReference type="PROSITE" id="PS50082">
    <property type="entry name" value="WD_REPEATS_2"/>
    <property type="match status" value="2"/>
</dbReference>
<reference evidence="8" key="1">
    <citation type="journal article" date="2006" name="Science">
        <title>Ancient noncoding elements conserved in the human genome.</title>
        <authorList>
            <person name="Venkatesh B."/>
            <person name="Kirkness E.F."/>
            <person name="Loh Y.H."/>
            <person name="Halpern A.L."/>
            <person name="Lee A.P."/>
            <person name="Johnson J."/>
            <person name="Dandona N."/>
            <person name="Viswanathan L.D."/>
            <person name="Tay A."/>
            <person name="Venter J.C."/>
            <person name="Strausberg R.L."/>
            <person name="Brenner S."/>
        </authorList>
    </citation>
    <scope>NUCLEOTIDE SEQUENCE [LARGE SCALE GENOMIC DNA]</scope>
</reference>
<dbReference type="Pfam" id="PF23393">
    <property type="entry name" value="Beta-prop_WDR90_POC16_2nd"/>
    <property type="match status" value="1"/>
</dbReference>
<dbReference type="InterPro" id="IPR015943">
    <property type="entry name" value="WD40/YVTN_repeat-like_dom_sf"/>
</dbReference>
<dbReference type="SUPFAM" id="SSF50998">
    <property type="entry name" value="Quinoprotein alcohol dehydrogenase-like"/>
    <property type="match status" value="2"/>
</dbReference>
<dbReference type="InterPro" id="IPR055440">
    <property type="entry name" value="Beta-prop_WDR90_4th"/>
</dbReference>
<dbReference type="InterPro" id="IPR036322">
    <property type="entry name" value="WD40_repeat_dom_sf"/>
</dbReference>
<dbReference type="PANTHER" id="PTHR13720">
    <property type="entry name" value="WD-40 REPEAT PROTEIN"/>
    <property type="match status" value="1"/>
</dbReference>
<feature type="domain" description="WDR90 4th beta-propeller" evidence="5">
    <location>
        <begin position="1325"/>
        <end position="1630"/>
    </location>
</feature>
<reference evidence="8" key="3">
    <citation type="journal article" date="2014" name="Nature">
        <title>Elephant shark genome provides unique insights into gnathostome evolution.</title>
        <authorList>
            <consortium name="International Elephant Shark Genome Sequencing Consortium"/>
            <person name="Venkatesh B."/>
            <person name="Lee A.P."/>
            <person name="Ravi V."/>
            <person name="Maurya A.K."/>
            <person name="Lian M.M."/>
            <person name="Swann J.B."/>
            <person name="Ohta Y."/>
            <person name="Flajnik M.F."/>
            <person name="Sutoh Y."/>
            <person name="Kasahara M."/>
            <person name="Hoon S."/>
            <person name="Gangu V."/>
            <person name="Roy S.W."/>
            <person name="Irimia M."/>
            <person name="Korzh V."/>
            <person name="Kondrychyn I."/>
            <person name="Lim Z.W."/>
            <person name="Tay B.H."/>
            <person name="Tohari S."/>
            <person name="Kong K.W."/>
            <person name="Ho S."/>
            <person name="Lorente-Galdos B."/>
            <person name="Quilez J."/>
            <person name="Marques-Bonet T."/>
            <person name="Raney B.J."/>
            <person name="Ingham P.W."/>
            <person name="Tay A."/>
            <person name="Hillier L.W."/>
            <person name="Minx P."/>
            <person name="Boehm T."/>
            <person name="Wilson R.K."/>
            <person name="Brenner S."/>
            <person name="Warren W.C."/>
        </authorList>
    </citation>
    <scope>NUCLEOTIDE SEQUENCE [LARGE SCALE GENOMIC DNA]</scope>
</reference>
<dbReference type="PANTHER" id="PTHR13720:SF24">
    <property type="entry name" value="WD REPEAT-CONTAINING PROTEIN 90"/>
    <property type="match status" value="1"/>
</dbReference>